<dbReference type="SUPFAM" id="SSF52540">
    <property type="entry name" value="P-loop containing nucleoside triphosphate hydrolases"/>
    <property type="match status" value="1"/>
</dbReference>
<dbReference type="Gene3D" id="3.40.50.300">
    <property type="entry name" value="P-loop containing nucleotide triphosphate hydrolases"/>
    <property type="match status" value="1"/>
</dbReference>
<evidence type="ECO:0000256" key="1">
    <source>
        <dbReference type="ARBA" id="ARBA00022741"/>
    </source>
</evidence>
<evidence type="ECO:0000256" key="4">
    <source>
        <dbReference type="ARBA" id="ARBA00023163"/>
    </source>
</evidence>
<keyword evidence="7" id="KW-1185">Reference proteome</keyword>
<keyword evidence="1" id="KW-0547">Nucleotide-binding</keyword>
<dbReference type="Pfam" id="PF20161">
    <property type="entry name" value="VpsR"/>
    <property type="match status" value="1"/>
</dbReference>
<protein>
    <submittedName>
        <fullName evidence="6">Sigma-54-dependent Fis family transcriptional regulator</fullName>
    </submittedName>
</protein>
<dbReference type="Pfam" id="PF00158">
    <property type="entry name" value="Sigma54_activat"/>
    <property type="match status" value="1"/>
</dbReference>
<keyword evidence="4" id="KW-0804">Transcription</keyword>
<keyword evidence="2" id="KW-0067">ATP-binding</keyword>
<dbReference type="Pfam" id="PF25601">
    <property type="entry name" value="AAA_lid_14"/>
    <property type="match status" value="1"/>
</dbReference>
<evidence type="ECO:0000256" key="2">
    <source>
        <dbReference type="ARBA" id="ARBA00022840"/>
    </source>
</evidence>
<dbReference type="Gene3D" id="1.10.10.60">
    <property type="entry name" value="Homeodomain-like"/>
    <property type="match status" value="1"/>
</dbReference>
<organism evidence="6 7">
    <name type="scientific">Nitrogeniibacter mangrovi</name>
    <dbReference type="NCBI Taxonomy" id="2016596"/>
    <lineage>
        <taxon>Bacteria</taxon>
        <taxon>Pseudomonadati</taxon>
        <taxon>Pseudomonadota</taxon>
        <taxon>Betaproteobacteria</taxon>
        <taxon>Rhodocyclales</taxon>
        <taxon>Zoogloeaceae</taxon>
        <taxon>Nitrogeniibacter</taxon>
    </lineage>
</organism>
<dbReference type="Proteomes" id="UP000501991">
    <property type="component" value="Chromosome"/>
</dbReference>
<keyword evidence="3" id="KW-0805">Transcription regulation</keyword>
<reference evidence="6 7" key="1">
    <citation type="submission" date="2020-02" db="EMBL/GenBank/DDBJ databases">
        <title>Nitrogenibacter mangrovi gen. nov., sp. nov. isolated from mangrove sediment, a denitrifying betaproteobacterium.</title>
        <authorList>
            <person name="Liao H."/>
            <person name="Tian Y."/>
        </authorList>
    </citation>
    <scope>NUCLEOTIDE SEQUENCE [LARGE SCALE GENOMIC DNA]</scope>
    <source>
        <strain evidence="6 7">M9-3-2</strain>
    </source>
</reference>
<dbReference type="KEGG" id="azq:G3580_03725"/>
<dbReference type="FunFam" id="3.40.50.300:FF:000006">
    <property type="entry name" value="DNA-binding transcriptional regulator NtrC"/>
    <property type="match status" value="1"/>
</dbReference>
<evidence type="ECO:0000256" key="3">
    <source>
        <dbReference type="ARBA" id="ARBA00023015"/>
    </source>
</evidence>
<dbReference type="AlphaFoldDB" id="A0A6C1AZP0"/>
<dbReference type="GO" id="GO:0043565">
    <property type="term" value="F:sequence-specific DNA binding"/>
    <property type="evidence" value="ECO:0007669"/>
    <property type="project" value="InterPro"/>
</dbReference>
<dbReference type="InterPro" id="IPR009057">
    <property type="entry name" value="Homeodomain-like_sf"/>
</dbReference>
<gene>
    <name evidence="6" type="ORF">G3580_03725</name>
</gene>
<evidence type="ECO:0000259" key="5">
    <source>
        <dbReference type="PROSITE" id="PS50045"/>
    </source>
</evidence>
<dbReference type="PANTHER" id="PTHR32071:SF120">
    <property type="entry name" value="TRANSCRIPTIONAL REGULATOR-RELATED"/>
    <property type="match status" value="1"/>
</dbReference>
<dbReference type="Gene3D" id="1.10.8.60">
    <property type="match status" value="1"/>
</dbReference>
<dbReference type="InterPro" id="IPR027417">
    <property type="entry name" value="P-loop_NTPase"/>
</dbReference>
<dbReference type="EMBL" id="CP048836">
    <property type="protein sequence ID" value="QID16822.1"/>
    <property type="molecule type" value="Genomic_DNA"/>
</dbReference>
<dbReference type="InterPro" id="IPR003593">
    <property type="entry name" value="AAA+_ATPase"/>
</dbReference>
<dbReference type="SUPFAM" id="SSF46689">
    <property type="entry name" value="Homeodomain-like"/>
    <property type="match status" value="1"/>
</dbReference>
<dbReference type="GO" id="GO:0005524">
    <property type="term" value="F:ATP binding"/>
    <property type="evidence" value="ECO:0007669"/>
    <property type="project" value="UniProtKB-KW"/>
</dbReference>
<dbReference type="SMART" id="SM00382">
    <property type="entry name" value="AAA"/>
    <property type="match status" value="1"/>
</dbReference>
<dbReference type="InterPro" id="IPR002078">
    <property type="entry name" value="Sigma_54_int"/>
</dbReference>
<dbReference type="Pfam" id="PF02954">
    <property type="entry name" value="HTH_8"/>
    <property type="match status" value="1"/>
</dbReference>
<sequence>MSLRDALIYDARGQVLRELAAQGFDDWQFHRAATPAEAVALHERGGCRVGIAVFDQALDPIPDPLARLVAEAEVEWVALASPEALMHPVLGPFIVHTFHDYHTLPLDPPRLRVTLGHAHGKAERRHQMRDASLRSSGRFGMTGRSPAMQRLYRQLDKVVGADAPVLLSGESGTGKELVARAIHDYSARADGPFVAMNCAAIPASLIQSELFGHEKGAFTGALQRKIGNIEASDRGVLFLDEIGDLSLELQANLLRFLQEMNVVRLGATRHVDVDTRVVAATHVDLHSAVAHEQFRADLFYRLDVVHLHLPPLRERVEDIALLAHTIFDKYATQHPTPVRGFSDEAVQAMEAHLWPGNVRELINRVRHAMIMSEHRLILPEDLGLAAPVDTPPVMTLQRARTHLDRDMIERSLRQNHCNVSQSARQLGISRVTLYRLMNRLNINP</sequence>
<dbReference type="RefSeq" id="WP_173763990.1">
    <property type="nucleotide sequence ID" value="NZ_CP048836.1"/>
</dbReference>
<dbReference type="PROSITE" id="PS50045">
    <property type="entry name" value="SIGMA54_INTERACT_4"/>
    <property type="match status" value="1"/>
</dbReference>
<dbReference type="InterPro" id="IPR058031">
    <property type="entry name" value="AAA_lid_NorR"/>
</dbReference>
<proteinExistence type="predicted"/>
<evidence type="ECO:0000313" key="6">
    <source>
        <dbReference type="EMBL" id="QID16822.1"/>
    </source>
</evidence>
<dbReference type="PANTHER" id="PTHR32071">
    <property type="entry name" value="TRANSCRIPTIONAL REGULATORY PROTEIN"/>
    <property type="match status" value="1"/>
</dbReference>
<accession>A0A6C1AZP0</accession>
<dbReference type="PROSITE" id="PS00675">
    <property type="entry name" value="SIGMA54_INTERACT_1"/>
    <property type="match status" value="1"/>
</dbReference>
<dbReference type="CDD" id="cd00009">
    <property type="entry name" value="AAA"/>
    <property type="match status" value="1"/>
</dbReference>
<dbReference type="GO" id="GO:0006355">
    <property type="term" value="P:regulation of DNA-templated transcription"/>
    <property type="evidence" value="ECO:0007669"/>
    <property type="project" value="InterPro"/>
</dbReference>
<name>A0A6C1AZP0_9RHOO</name>
<feature type="domain" description="Sigma-54 factor interaction" evidence="5">
    <location>
        <begin position="141"/>
        <end position="370"/>
    </location>
</feature>
<dbReference type="InterPro" id="IPR025944">
    <property type="entry name" value="Sigma_54_int_dom_CS"/>
</dbReference>
<dbReference type="PROSITE" id="PS00688">
    <property type="entry name" value="SIGMA54_INTERACT_3"/>
    <property type="match status" value="1"/>
</dbReference>
<dbReference type="InterPro" id="IPR002197">
    <property type="entry name" value="HTH_Fis"/>
</dbReference>
<dbReference type="PRINTS" id="PR01590">
    <property type="entry name" value="HTHFIS"/>
</dbReference>
<dbReference type="InterPro" id="IPR025662">
    <property type="entry name" value="Sigma_54_int_dom_ATP-bd_1"/>
</dbReference>
<evidence type="ECO:0000313" key="7">
    <source>
        <dbReference type="Proteomes" id="UP000501991"/>
    </source>
</evidence>
<dbReference type="InterPro" id="IPR045343">
    <property type="entry name" value="VpsR"/>
</dbReference>